<name>X1EQ09_9ZZZZ</name>
<accession>X1EQ09</accession>
<sequence>MFKRNIGQFRFGNDPRRFMGQGPKRPHEHPDS</sequence>
<dbReference type="EMBL" id="BARU01003298">
    <property type="protein sequence ID" value="GAH22420.1"/>
    <property type="molecule type" value="Genomic_DNA"/>
</dbReference>
<organism evidence="2">
    <name type="scientific">marine sediment metagenome</name>
    <dbReference type="NCBI Taxonomy" id="412755"/>
    <lineage>
        <taxon>unclassified sequences</taxon>
        <taxon>metagenomes</taxon>
        <taxon>ecological metagenomes</taxon>
    </lineage>
</organism>
<protein>
    <submittedName>
        <fullName evidence="2">Uncharacterized protein</fullName>
    </submittedName>
</protein>
<reference evidence="2" key="1">
    <citation type="journal article" date="2014" name="Front. Microbiol.">
        <title>High frequency of phylogenetically diverse reductive dehalogenase-homologous genes in deep subseafloor sedimentary metagenomes.</title>
        <authorList>
            <person name="Kawai M."/>
            <person name="Futagami T."/>
            <person name="Toyoda A."/>
            <person name="Takaki Y."/>
            <person name="Nishi S."/>
            <person name="Hori S."/>
            <person name="Arai W."/>
            <person name="Tsubouchi T."/>
            <person name="Morono Y."/>
            <person name="Uchiyama I."/>
            <person name="Ito T."/>
            <person name="Fujiyama A."/>
            <person name="Inagaki F."/>
            <person name="Takami H."/>
        </authorList>
    </citation>
    <scope>NUCLEOTIDE SEQUENCE</scope>
    <source>
        <strain evidence="2">Expedition CK06-06</strain>
    </source>
</reference>
<proteinExistence type="predicted"/>
<evidence type="ECO:0000256" key="1">
    <source>
        <dbReference type="SAM" id="MobiDB-lite"/>
    </source>
</evidence>
<gene>
    <name evidence="2" type="ORF">S03H2_07224</name>
</gene>
<feature type="non-terminal residue" evidence="2">
    <location>
        <position position="32"/>
    </location>
</feature>
<comment type="caution">
    <text evidence="2">The sequence shown here is derived from an EMBL/GenBank/DDBJ whole genome shotgun (WGS) entry which is preliminary data.</text>
</comment>
<dbReference type="AlphaFoldDB" id="X1EQ09"/>
<feature type="region of interest" description="Disordered" evidence="1">
    <location>
        <begin position="1"/>
        <end position="32"/>
    </location>
</feature>
<evidence type="ECO:0000313" key="2">
    <source>
        <dbReference type="EMBL" id="GAH22420.1"/>
    </source>
</evidence>